<dbReference type="Proteomes" id="UP000233565">
    <property type="component" value="Unassembled WGS sequence"/>
</dbReference>
<dbReference type="RefSeq" id="WP_091197697.1">
    <property type="nucleotide sequence ID" value="NZ_FOKC01000003.1"/>
</dbReference>
<evidence type="ECO:0000313" key="2">
    <source>
        <dbReference type="EMBL" id="PKH38996.1"/>
    </source>
</evidence>
<dbReference type="STRING" id="748909.SAMN05192575_103315"/>
<reference evidence="2 5" key="2">
    <citation type="submission" date="2017-12" db="EMBL/GenBank/DDBJ databases">
        <title>Pharmacopeia of the Arctic Ocean.</title>
        <authorList>
            <person name="Collins E."/>
            <person name="Ducluzeau A.-L."/>
        </authorList>
    </citation>
    <scope>NUCLEOTIDE SEQUENCE [LARGE SCALE GENOMIC DNA]</scope>
    <source>
        <strain evidence="2 5">DSM 23325</strain>
    </source>
</reference>
<dbReference type="InterPro" id="IPR021889">
    <property type="entry name" value="DUF3500"/>
</dbReference>
<sequence length="385" mass="42801">MSATHDHPAPAAGASESARQHPPAHRSVPGDFNATLVTFAAMALYDHLDGEQRTRAVVPLGDDNRTHWNFLPESGRRGVPLRDMNDTQRYLAHRLIAQCLSVEGYAQVVQVMSLEHVLRELNAPVFGLAASHFRDPEGYFLTFFNQPQPDSDWGWRLVGHHLSLNFTVAGQDVMAATPLLLGSEPARLGPFRILGTEEDLGFAVLGQLDDDQRATATIHATPPPDFASRCVPVLGDEEWPDVHGVGRRDAPITDADREALKWVRNQPRGLSRARMGTSQKEAFDELTESFVLRLKPEQVGREMDRIRNAGQDDLHFVWAGSHRIDEPHYFRLEGPVTLVEFDNTEDNANHVHCVWRDPTNDFGVDILAQHRAAQHAGPASSSHDG</sequence>
<dbReference type="PANTHER" id="PTHR37489">
    <property type="entry name" value="DUF3500 DOMAIN-CONTAINING PROTEIN"/>
    <property type="match status" value="1"/>
</dbReference>
<keyword evidence="5" id="KW-1185">Reference proteome</keyword>
<proteinExistence type="predicted"/>
<organism evidence="3 4">
    <name type="scientific">Nocardioides alpinus</name>
    <dbReference type="NCBI Taxonomy" id="748909"/>
    <lineage>
        <taxon>Bacteria</taxon>
        <taxon>Bacillati</taxon>
        <taxon>Actinomycetota</taxon>
        <taxon>Actinomycetes</taxon>
        <taxon>Propionibacteriales</taxon>
        <taxon>Nocardioidaceae</taxon>
        <taxon>Nocardioides</taxon>
    </lineage>
</organism>
<dbReference type="AlphaFoldDB" id="A0A1I0Y9F9"/>
<reference evidence="3" key="1">
    <citation type="submission" date="2016-10" db="EMBL/GenBank/DDBJ databases">
        <authorList>
            <person name="de Groot N.N."/>
        </authorList>
    </citation>
    <scope>NUCLEOTIDE SEQUENCE [LARGE SCALE GENOMIC DNA]</scope>
    <source>
        <strain evidence="3">CGMCC 1.10697</strain>
    </source>
</reference>
<dbReference type="EMBL" id="PJBV01000032">
    <property type="protein sequence ID" value="PKH38996.1"/>
    <property type="molecule type" value="Genomic_DNA"/>
</dbReference>
<gene>
    <name evidence="2" type="ORF">CXG46_14815</name>
    <name evidence="3" type="ORF">SAMN05192575_103315</name>
</gene>
<evidence type="ECO:0000313" key="4">
    <source>
        <dbReference type="Proteomes" id="UP000199113"/>
    </source>
</evidence>
<name>A0A1I0Y9F9_9ACTN</name>
<dbReference type="PANTHER" id="PTHR37489:SF1">
    <property type="entry name" value="DUF3500 DOMAIN-CONTAINING PROTEIN"/>
    <property type="match status" value="1"/>
</dbReference>
<protein>
    <submittedName>
        <fullName evidence="2">DUF3500 domain-containing protein</fullName>
    </submittedName>
</protein>
<accession>A0A1I0Y9F9</accession>
<dbReference type="EMBL" id="FOKC01000003">
    <property type="protein sequence ID" value="SFB09437.1"/>
    <property type="molecule type" value="Genomic_DNA"/>
</dbReference>
<evidence type="ECO:0000313" key="3">
    <source>
        <dbReference type="EMBL" id="SFB09437.1"/>
    </source>
</evidence>
<dbReference type="Proteomes" id="UP000199113">
    <property type="component" value="Unassembled WGS sequence"/>
</dbReference>
<evidence type="ECO:0000313" key="5">
    <source>
        <dbReference type="Proteomes" id="UP000233565"/>
    </source>
</evidence>
<feature type="region of interest" description="Disordered" evidence="1">
    <location>
        <begin position="1"/>
        <end position="29"/>
    </location>
</feature>
<dbReference type="OrthoDB" id="581140at2"/>
<dbReference type="Pfam" id="PF12006">
    <property type="entry name" value="DUF3500"/>
    <property type="match status" value="1"/>
</dbReference>
<evidence type="ECO:0000256" key="1">
    <source>
        <dbReference type="SAM" id="MobiDB-lite"/>
    </source>
</evidence>